<organism evidence="4">
    <name type="scientific">Zea mays</name>
    <name type="common">Maize</name>
    <dbReference type="NCBI Taxonomy" id="4577"/>
    <lineage>
        <taxon>Eukaryota</taxon>
        <taxon>Viridiplantae</taxon>
        <taxon>Streptophyta</taxon>
        <taxon>Embryophyta</taxon>
        <taxon>Tracheophyta</taxon>
        <taxon>Spermatophyta</taxon>
        <taxon>Magnoliopsida</taxon>
        <taxon>Liliopsida</taxon>
        <taxon>Poales</taxon>
        <taxon>Poaceae</taxon>
        <taxon>PACMAD clade</taxon>
        <taxon>Panicoideae</taxon>
        <taxon>Andropogonodae</taxon>
        <taxon>Andropogoneae</taxon>
        <taxon>Tripsacinae</taxon>
        <taxon>Zea</taxon>
    </lineage>
</organism>
<dbReference type="PANTHER" id="PTHR31342">
    <property type="entry name" value="PROTEIN CHUP1, CHLOROPLASTIC"/>
    <property type="match status" value="1"/>
</dbReference>
<sequence>MAPIILHRALSFSIPLLHRRDVSSPLQASDVSNRPEGLALLTRIAEDTDCCDSGPPLPDHSPLEKSLISKILRLRGVLDLPCRSSCDALDQLLLDTLGVLKVAYPKCLSGVSGNHTSSVREGLVHLHQVLVLVQDCYSKIKQLPNSGSEKQTIMESESLDHVGMQFDLPMLILCCQYNGQKAYVIVLNFRHRVHYSAAQTGIVGKRVIEMLDQVTPVVKEMFSSMESSSSAQAAAAAAAWPEDLPERRTLPPVLCRTTSHHPSDGDEVAMHTGRCKVEAPAPGHETDEGVCTREEDGQTSSREPLSAPIPTAEFLPLQPTLSSVSPHLLSAPPPSPMPVVGLSMLLQSWEATQDGHATAAAVVPPAGVAQPAEAAPTAHKDTTPVGTSMEVEGSTSSVLLEAGQPEPCVDSPNGSTQAPAQGGNAAVPNVPPPPPPVPAHRGRSQEGPSMDEPGPAVTDTPPRPPCEMQGEPPALPPAAAKVLPSPSPSPSPPPLPAHRGRFQEGASMDEPGQAVTDTPPRPPCEVQGGPPAPPPAAAKVSPAPPPPPGSISAAVRGKKAASKLKRSTQMGSLYRRLRDRVEGSGSTHGDRMRQNRKRPRTVGASKSDAGGQGMADALAEMAKRSTYFRQIEEDAEKYAAVILELKDAIGSFQSKDMSELVRFRQHVERQLVCLTDETQVLARFEGFPSKKLEALRTAAALYSKLDGTASRLQCWKHTAGPVSAQLDRLESYFNKVKDEVDMVERNRDEEMKRLQSQGVHFDFGVLVRIKEGMVDLSSACMELALKESQDARETPTPTRAKWASSHGDGESRMLWRVFQLAFRVYNFAGGQDERADRLTSILAHEIEERALL</sequence>
<feature type="compositionally biased region" description="Pro residues" evidence="3">
    <location>
        <begin position="485"/>
        <end position="496"/>
    </location>
</feature>
<gene>
    <name evidence="4" type="ORF">ZEAMMB73_Zm00001d051990</name>
</gene>
<keyword evidence="1 2" id="KW-0175">Coiled coil</keyword>
<dbReference type="EMBL" id="CM000780">
    <property type="protein sequence ID" value="AQK55693.1"/>
    <property type="molecule type" value="Genomic_DNA"/>
</dbReference>
<evidence type="ECO:0000256" key="2">
    <source>
        <dbReference type="SAM" id="Coils"/>
    </source>
</evidence>
<protein>
    <submittedName>
        <fullName evidence="4">Hydroxyproline-rich glycoprotein family protein</fullName>
    </submittedName>
</protein>
<feature type="compositionally biased region" description="Pro residues" evidence="3">
    <location>
        <begin position="429"/>
        <end position="438"/>
    </location>
</feature>
<dbReference type="STRING" id="4577.A0A1D6QBS1"/>
<accession>A0A1D6QBS1</accession>
<proteinExistence type="predicted"/>
<feature type="coiled-coil region" evidence="2">
    <location>
        <begin position="726"/>
        <end position="753"/>
    </location>
</feature>
<dbReference type="InterPro" id="IPR040265">
    <property type="entry name" value="CHUP1/IPGA1-like"/>
</dbReference>
<dbReference type="InParanoid" id="A0A1D6QBS1"/>
<evidence type="ECO:0000256" key="3">
    <source>
        <dbReference type="SAM" id="MobiDB-lite"/>
    </source>
</evidence>
<name>A0A1D6QBS1_MAIZE</name>
<feature type="compositionally biased region" description="Pro residues" evidence="3">
    <location>
        <begin position="530"/>
        <end position="549"/>
    </location>
</feature>
<dbReference type="AlphaFoldDB" id="A0A1D6QBS1"/>
<feature type="compositionally biased region" description="Low complexity" evidence="3">
    <location>
        <begin position="368"/>
        <end position="377"/>
    </location>
</feature>
<evidence type="ECO:0000313" key="4">
    <source>
        <dbReference type="EMBL" id="AQK55693.1"/>
    </source>
</evidence>
<dbReference type="PANTHER" id="PTHR31342:SF16">
    <property type="entry name" value="TALIN_MIDDLE DOMAIN-CONTAINING PROTEIN"/>
    <property type="match status" value="1"/>
</dbReference>
<reference evidence="4" key="1">
    <citation type="submission" date="2015-12" db="EMBL/GenBank/DDBJ databases">
        <title>Update maize B73 reference genome by single molecule sequencing technologies.</title>
        <authorList>
            <consortium name="Maize Genome Sequencing Project"/>
            <person name="Ware D."/>
        </authorList>
    </citation>
    <scope>NUCLEOTIDE SEQUENCE</scope>
    <source>
        <tissue evidence="4">Seedling</tissue>
    </source>
</reference>
<feature type="compositionally biased region" description="Basic and acidic residues" evidence="3">
    <location>
        <begin position="284"/>
        <end position="296"/>
    </location>
</feature>
<dbReference type="OrthoDB" id="2020598at2759"/>
<feature type="compositionally biased region" description="Basic residues" evidence="3">
    <location>
        <begin position="556"/>
        <end position="566"/>
    </location>
</feature>
<feature type="region of interest" description="Disordered" evidence="3">
    <location>
        <begin position="278"/>
        <end position="306"/>
    </location>
</feature>
<dbReference type="ExpressionAtlas" id="A0A1D6QBS1">
    <property type="expression patterns" value="baseline and differential"/>
</dbReference>
<evidence type="ECO:0000256" key="1">
    <source>
        <dbReference type="ARBA" id="ARBA00023054"/>
    </source>
</evidence>
<feature type="region of interest" description="Disordered" evidence="3">
    <location>
        <begin position="368"/>
        <end position="613"/>
    </location>
</feature>